<proteinExistence type="predicted"/>
<evidence type="ECO:0000256" key="1">
    <source>
        <dbReference type="SAM" id="Phobius"/>
    </source>
</evidence>
<dbReference type="PANTHER" id="PTHR38034">
    <property type="entry name" value="INNER MEMBRANE PROTEIN YPJD"/>
    <property type="match status" value="1"/>
</dbReference>
<organism evidence="3 4">
    <name type="scientific">Inmirania thermothiophila</name>
    <dbReference type="NCBI Taxonomy" id="1750597"/>
    <lineage>
        <taxon>Bacteria</taxon>
        <taxon>Pseudomonadati</taxon>
        <taxon>Pseudomonadota</taxon>
        <taxon>Gammaproteobacteria</taxon>
        <taxon>Chromatiales</taxon>
        <taxon>Ectothiorhodospiraceae</taxon>
        <taxon>Inmirania</taxon>
    </lineage>
</organism>
<feature type="transmembrane region" description="Helical" evidence="1">
    <location>
        <begin position="93"/>
        <end position="111"/>
    </location>
</feature>
<evidence type="ECO:0000313" key="3">
    <source>
        <dbReference type="EMBL" id="ROR35104.1"/>
    </source>
</evidence>
<feature type="transmembrane region" description="Helical" evidence="1">
    <location>
        <begin position="36"/>
        <end position="53"/>
    </location>
</feature>
<dbReference type="InterPro" id="IPR052372">
    <property type="entry name" value="YpjD/HemX"/>
</dbReference>
<comment type="caution">
    <text evidence="3">The sequence shown here is derived from an EMBL/GenBank/DDBJ whole genome shotgun (WGS) entry which is preliminary data.</text>
</comment>
<feature type="transmembrane region" description="Helical" evidence="1">
    <location>
        <begin position="212"/>
        <end position="232"/>
    </location>
</feature>
<dbReference type="InterPro" id="IPR002541">
    <property type="entry name" value="Cyt_c_assembly"/>
</dbReference>
<dbReference type="RefSeq" id="WP_123400930.1">
    <property type="nucleotide sequence ID" value="NZ_RJVI01000001.1"/>
</dbReference>
<name>A0A3N1Y8G4_9GAMM</name>
<feature type="transmembrane region" description="Helical" evidence="1">
    <location>
        <begin position="177"/>
        <end position="200"/>
    </location>
</feature>
<dbReference type="OrthoDB" id="9780793at2"/>
<feature type="transmembrane region" description="Helical" evidence="1">
    <location>
        <begin position="123"/>
        <end position="151"/>
    </location>
</feature>
<dbReference type="GO" id="GO:0020037">
    <property type="term" value="F:heme binding"/>
    <property type="evidence" value="ECO:0007669"/>
    <property type="project" value="InterPro"/>
</dbReference>
<keyword evidence="1" id="KW-0812">Transmembrane</keyword>
<dbReference type="EMBL" id="RJVI01000001">
    <property type="protein sequence ID" value="ROR35104.1"/>
    <property type="molecule type" value="Genomic_DNA"/>
</dbReference>
<dbReference type="GO" id="GO:0017004">
    <property type="term" value="P:cytochrome complex assembly"/>
    <property type="evidence" value="ECO:0007669"/>
    <property type="project" value="InterPro"/>
</dbReference>
<dbReference type="Proteomes" id="UP000276634">
    <property type="component" value="Unassembled WGS sequence"/>
</dbReference>
<gene>
    <name evidence="3" type="ORF">EDC57_1021</name>
</gene>
<keyword evidence="1" id="KW-0472">Membrane</keyword>
<sequence>MILTAAAAIALYLVAGTLLAARLLRAGPPAESPRPLILGLALLALLLHGAALLERLPTGTGLDLGIFNAASLFAWGAAGVLVAAALFRPVENLGAVILPLAALALLLDLLFPAHRPLDTSRHWALDLHILASVAAYAVLTLAAVQSALLALQDHLLRAHRPTGVVRALPPLQVMEGVLFQFIGVGFALLTLALLTGFFFVEDLFAQHLVHKTVLSLLSWLVFGALLAGRLRFGWRGRTAIRWTLGGFASLALAYFGSKLVLELVLHRTA</sequence>
<accession>A0A3N1Y8G4</accession>
<reference evidence="3 4" key="1">
    <citation type="submission" date="2018-11" db="EMBL/GenBank/DDBJ databases">
        <title>Genomic Encyclopedia of Type Strains, Phase IV (KMG-IV): sequencing the most valuable type-strain genomes for metagenomic binning, comparative biology and taxonomic classification.</title>
        <authorList>
            <person name="Goeker M."/>
        </authorList>
    </citation>
    <scope>NUCLEOTIDE SEQUENCE [LARGE SCALE GENOMIC DNA]</scope>
    <source>
        <strain evidence="3 4">DSM 100275</strain>
    </source>
</reference>
<dbReference type="Pfam" id="PF01578">
    <property type="entry name" value="Cytochrom_C_asm"/>
    <property type="match status" value="1"/>
</dbReference>
<feature type="transmembrane region" description="Helical" evidence="1">
    <location>
        <begin position="65"/>
        <end position="87"/>
    </location>
</feature>
<evidence type="ECO:0000313" key="4">
    <source>
        <dbReference type="Proteomes" id="UP000276634"/>
    </source>
</evidence>
<feature type="transmembrane region" description="Helical" evidence="1">
    <location>
        <begin position="244"/>
        <end position="265"/>
    </location>
</feature>
<dbReference type="PANTHER" id="PTHR38034:SF1">
    <property type="entry name" value="INNER MEMBRANE PROTEIN YPJD"/>
    <property type="match status" value="1"/>
</dbReference>
<protein>
    <submittedName>
        <fullName evidence="3">ABC-type uncharacterized transport system permease subunit</fullName>
    </submittedName>
</protein>
<dbReference type="AlphaFoldDB" id="A0A3N1Y8G4"/>
<dbReference type="GO" id="GO:0005886">
    <property type="term" value="C:plasma membrane"/>
    <property type="evidence" value="ECO:0007669"/>
    <property type="project" value="TreeGrafter"/>
</dbReference>
<evidence type="ECO:0000259" key="2">
    <source>
        <dbReference type="Pfam" id="PF01578"/>
    </source>
</evidence>
<keyword evidence="4" id="KW-1185">Reference proteome</keyword>
<keyword evidence="1" id="KW-1133">Transmembrane helix</keyword>
<feature type="domain" description="Cytochrome c assembly protein" evidence="2">
    <location>
        <begin position="41"/>
        <end position="263"/>
    </location>
</feature>